<dbReference type="Proteomes" id="UP000288429">
    <property type="component" value="Unassembled WGS sequence"/>
</dbReference>
<dbReference type="InterPro" id="IPR011701">
    <property type="entry name" value="MFS"/>
</dbReference>
<feature type="transmembrane region" description="Helical" evidence="8">
    <location>
        <begin position="358"/>
        <end position="377"/>
    </location>
</feature>
<dbReference type="EMBL" id="NIZV01000110">
    <property type="protein sequence ID" value="RSM07895.1"/>
    <property type="molecule type" value="Genomic_DNA"/>
</dbReference>
<feature type="transmembrane region" description="Helical" evidence="8">
    <location>
        <begin position="291"/>
        <end position="312"/>
    </location>
</feature>
<dbReference type="InterPro" id="IPR021838">
    <property type="entry name" value="DUF3431"/>
</dbReference>
<dbReference type="InterPro" id="IPR020846">
    <property type="entry name" value="MFS_dom"/>
</dbReference>
<evidence type="ECO:0000256" key="2">
    <source>
        <dbReference type="ARBA" id="ARBA00008335"/>
    </source>
</evidence>
<comment type="similarity">
    <text evidence="2">Belongs to the major facilitator superfamily.</text>
</comment>
<feature type="transmembrane region" description="Helical" evidence="8">
    <location>
        <begin position="155"/>
        <end position="179"/>
    </location>
</feature>
<dbReference type="GO" id="GO:0012505">
    <property type="term" value="C:endomembrane system"/>
    <property type="evidence" value="ECO:0007669"/>
    <property type="project" value="UniProtKB-SubCell"/>
</dbReference>
<evidence type="ECO:0000256" key="8">
    <source>
        <dbReference type="SAM" id="Phobius"/>
    </source>
</evidence>
<keyword evidence="5 8" id="KW-1133">Transmembrane helix</keyword>
<sequence length="1148" mass="128610">MTQNDRNTEVLKAESALHDQYNLLPRSQLVSCLGILSFCMLISFIDQNGISITQPTIAKDLNASATISWAGTSSLIANTTFQMLYGRLSDIFGRKAVFLGAVALLAIADLLCGLSRNPAMFYVFRGVSGIGSGGIANIAMIIVSDVVTLEERGKYQGIFGTMVGLGNLVGPFVAAAFIKRSTWRAFFYMLAPLGAIAGVVSYLFLPNKPPTATFRESAARIDYGGSFTISLGIILLLIPISGGGAYFDWDSPMVISMLAIGFFSCLLFSVIEWKVAKLPMMPVTIFANKEVVILLIHSFLFGAVYQSCIYYLPLYLLNARQFQVLEAAAISTALFTFQAVFSTLSGLYISHFNRYGEVIWFGFATWTLGAGLCLNFDRHTSPGAIIGPLMVIGVGVGCIFQPTLVALQAHSPKSRRAVIISNRNFFRCCGGAVGLAISAAILQAALRSRLPAEYAYLADSTYALPTDLEPGPSAERLNPDSRTVPIIVMIAAVSTDDPIRLQRESGLRKGDSQIIDVTDQPSTQNGLPQNKGNKPMVYLTYLVDHYMNLPEVMIFMHGHRISWHKNALLRRSSALTVNKLRPQAVLDRGFASIACDKVLGRAIKPLPGAPGPSILDLSRQSPKELHRQYTDLWHELFPSSTNDEPPSGWEYFTGAQFALSRELVHSIPLDRLRFLRDWILQTNLSKKINAVIPVGSPFNNHEAVHEAMKTCTNITELSIYTGFFGCTGFPDRYSLPFAVDGSDRYLSTPQILKLDNYEFDDAEWKGLLPPRPHWSNDDGSWPFSSSSSSIIAMTVELYYYTRWFLDRLSYPLIGLLRYEWWSWWKSGKAAKWYRWRKLPVKYRSKDNMDLWLEAMDFSHIHTLSIKEHGHPKPKGDALLRRLPLALTSLRSLTIGGRWEADPLPGRDLKSLRLPRALDFIMAFPASSLTNLTWIESGTVDADVFDAVLQHHGPSLRQLKWINAEVQKDPRPTLSTDQLQNMGKWAPELVDLTIDMDREEEHWPTEKLKILGQSLPKLKNLTIYLNLEDLNGKNETMQPSPHYDFPFAPHSLSKPLLDANGARDMFLLLQESQPGDELETVLFREGDWDGQDDLAIRSYDLWSEGLRNWVRCTILGQDGDRLKDGPRCYAEYNFEYKRFKEGRQGELLY</sequence>
<organism evidence="10 11">
    <name type="scientific">Fusarium ambrosium</name>
    <dbReference type="NCBI Taxonomy" id="131363"/>
    <lineage>
        <taxon>Eukaryota</taxon>
        <taxon>Fungi</taxon>
        <taxon>Dikarya</taxon>
        <taxon>Ascomycota</taxon>
        <taxon>Pezizomycotina</taxon>
        <taxon>Sordariomycetes</taxon>
        <taxon>Hypocreomycetidae</taxon>
        <taxon>Hypocreales</taxon>
        <taxon>Nectriaceae</taxon>
        <taxon>Fusarium</taxon>
        <taxon>Fusarium solani species complex</taxon>
    </lineage>
</organism>
<protein>
    <recommendedName>
        <fullName evidence="9">Major facilitator superfamily (MFS) profile domain-containing protein</fullName>
    </recommendedName>
</protein>
<evidence type="ECO:0000313" key="10">
    <source>
        <dbReference type="EMBL" id="RSM07895.1"/>
    </source>
</evidence>
<gene>
    <name evidence="10" type="ORF">CDV31_008387</name>
</gene>
<dbReference type="InterPro" id="IPR036259">
    <property type="entry name" value="MFS_trans_sf"/>
</dbReference>
<evidence type="ECO:0000256" key="4">
    <source>
        <dbReference type="ARBA" id="ARBA00022692"/>
    </source>
</evidence>
<evidence type="ECO:0000256" key="1">
    <source>
        <dbReference type="ARBA" id="ARBA00004127"/>
    </source>
</evidence>
<dbReference type="AlphaFoldDB" id="A0A428U0U4"/>
<feature type="transmembrane region" description="Helical" evidence="8">
    <location>
        <begin position="383"/>
        <end position="404"/>
    </location>
</feature>
<dbReference type="FunFam" id="1.20.1250.20:FF:000436">
    <property type="entry name" value="MFS transporter, putative"/>
    <property type="match status" value="1"/>
</dbReference>
<evidence type="ECO:0000313" key="11">
    <source>
        <dbReference type="Proteomes" id="UP000288429"/>
    </source>
</evidence>
<feature type="transmembrane region" description="Helical" evidence="8">
    <location>
        <begin position="253"/>
        <end position="271"/>
    </location>
</feature>
<keyword evidence="11" id="KW-1185">Reference proteome</keyword>
<proteinExistence type="inferred from homology"/>
<evidence type="ECO:0000259" key="9">
    <source>
        <dbReference type="PROSITE" id="PS50850"/>
    </source>
</evidence>
<dbReference type="GO" id="GO:0005886">
    <property type="term" value="C:plasma membrane"/>
    <property type="evidence" value="ECO:0007669"/>
    <property type="project" value="TreeGrafter"/>
</dbReference>
<keyword evidence="3" id="KW-0813">Transport</keyword>
<feature type="transmembrane region" description="Helical" evidence="8">
    <location>
        <begin position="96"/>
        <end position="116"/>
    </location>
</feature>
<dbReference type="Gene3D" id="3.80.10.10">
    <property type="entry name" value="Ribonuclease Inhibitor"/>
    <property type="match status" value="1"/>
</dbReference>
<comment type="subcellular location">
    <subcellularLocation>
        <location evidence="1">Endomembrane system</location>
        <topology evidence="1">Multi-pass membrane protein</topology>
    </subcellularLocation>
</comment>
<dbReference type="GO" id="GO:0046943">
    <property type="term" value="F:carboxylic acid transmembrane transporter activity"/>
    <property type="evidence" value="ECO:0007669"/>
    <property type="project" value="UniProtKB-ARBA"/>
</dbReference>
<name>A0A428U0U4_9HYPO</name>
<dbReference type="Gene3D" id="1.20.1250.20">
    <property type="entry name" value="MFS general substrate transporter like domains"/>
    <property type="match status" value="1"/>
</dbReference>
<reference evidence="10 11" key="1">
    <citation type="submission" date="2017-06" db="EMBL/GenBank/DDBJ databases">
        <title>Cmopartive genomic analysis of Ambrosia Fusariam Clade fungi.</title>
        <authorList>
            <person name="Stajich J.E."/>
            <person name="Carrillo J."/>
            <person name="Kijimoto T."/>
            <person name="Eskalen A."/>
            <person name="O'Donnell K."/>
            <person name="Kasson M."/>
        </authorList>
    </citation>
    <scope>NUCLEOTIDE SEQUENCE [LARGE SCALE GENOMIC DNA]</scope>
    <source>
        <strain evidence="10 11">NRRL 20438</strain>
    </source>
</reference>
<feature type="domain" description="Major facilitator superfamily (MFS) profile" evidence="9">
    <location>
        <begin position="32"/>
        <end position="506"/>
    </location>
</feature>
<evidence type="ECO:0000256" key="5">
    <source>
        <dbReference type="ARBA" id="ARBA00022989"/>
    </source>
</evidence>
<evidence type="ECO:0000256" key="6">
    <source>
        <dbReference type="ARBA" id="ARBA00023136"/>
    </source>
</evidence>
<feature type="transmembrane region" description="Helical" evidence="8">
    <location>
        <begin position="27"/>
        <end position="45"/>
    </location>
</feature>
<dbReference type="PANTHER" id="PTHR23501:SF78">
    <property type="entry name" value="MAJOR FACILITATOR SUPERFAMILY (MFS) PROFILE DOMAIN-CONTAINING PROTEIN-RELATED"/>
    <property type="match status" value="1"/>
</dbReference>
<dbReference type="SUPFAM" id="SSF103473">
    <property type="entry name" value="MFS general substrate transporter"/>
    <property type="match status" value="1"/>
</dbReference>
<keyword evidence="4 8" id="KW-0812">Transmembrane</keyword>
<dbReference type="PANTHER" id="PTHR23501">
    <property type="entry name" value="MAJOR FACILITATOR SUPERFAMILY"/>
    <property type="match status" value="1"/>
</dbReference>
<feature type="transmembrane region" description="Helical" evidence="8">
    <location>
        <begin position="226"/>
        <end position="247"/>
    </location>
</feature>
<feature type="transmembrane region" description="Helical" evidence="8">
    <location>
        <begin position="122"/>
        <end position="143"/>
    </location>
</feature>
<keyword evidence="6 8" id="KW-0472">Membrane</keyword>
<keyword evidence="7" id="KW-0325">Glycoprotein</keyword>
<accession>A0A428U0U4</accession>
<evidence type="ECO:0000256" key="7">
    <source>
        <dbReference type="ARBA" id="ARBA00023180"/>
    </source>
</evidence>
<dbReference type="FunFam" id="1.20.1720.10:FF:000013">
    <property type="entry name" value="Related to multidrug resistance proteins"/>
    <property type="match status" value="1"/>
</dbReference>
<dbReference type="PROSITE" id="PS50850">
    <property type="entry name" value="MFS"/>
    <property type="match status" value="1"/>
</dbReference>
<evidence type="ECO:0000256" key="3">
    <source>
        <dbReference type="ARBA" id="ARBA00022448"/>
    </source>
</evidence>
<dbReference type="Pfam" id="PF11913">
    <property type="entry name" value="DUF3431"/>
    <property type="match status" value="1"/>
</dbReference>
<comment type="caution">
    <text evidence="10">The sequence shown here is derived from an EMBL/GenBank/DDBJ whole genome shotgun (WGS) entry which is preliminary data.</text>
</comment>
<dbReference type="InterPro" id="IPR032675">
    <property type="entry name" value="LRR_dom_sf"/>
</dbReference>
<dbReference type="Pfam" id="PF07690">
    <property type="entry name" value="MFS_1"/>
    <property type="match status" value="1"/>
</dbReference>
<feature type="transmembrane region" description="Helical" evidence="8">
    <location>
        <begin position="324"/>
        <end position="349"/>
    </location>
</feature>
<feature type="transmembrane region" description="Helical" evidence="8">
    <location>
        <begin position="185"/>
        <end position="205"/>
    </location>
</feature>